<dbReference type="EC" id="3.4.16.4" evidence="4"/>
<dbReference type="OrthoDB" id="9795979at2"/>
<keyword evidence="10" id="KW-0573">Peptidoglycan synthesis</keyword>
<dbReference type="PANTHER" id="PTHR21581:SF6">
    <property type="entry name" value="TRAFFICKING PROTEIN PARTICLE COMPLEX SUBUNIT 12"/>
    <property type="match status" value="1"/>
</dbReference>
<dbReference type="GO" id="GO:0009002">
    <property type="term" value="F:serine-type D-Ala-D-Ala carboxypeptidase activity"/>
    <property type="evidence" value="ECO:0007669"/>
    <property type="project" value="UniProtKB-EC"/>
</dbReference>
<feature type="chain" id="PRO_5003327221" description="serine-type D-Ala-D-Ala carboxypeptidase" evidence="16">
    <location>
        <begin position="23"/>
        <end position="378"/>
    </location>
</feature>
<evidence type="ECO:0000256" key="9">
    <source>
        <dbReference type="ARBA" id="ARBA00022960"/>
    </source>
</evidence>
<evidence type="ECO:0000256" key="11">
    <source>
        <dbReference type="ARBA" id="ARBA00023316"/>
    </source>
</evidence>
<dbReference type="Proteomes" id="UP000005019">
    <property type="component" value="Unassembled WGS sequence"/>
</dbReference>
<dbReference type="GO" id="GO:0006508">
    <property type="term" value="P:proteolysis"/>
    <property type="evidence" value="ECO:0007669"/>
    <property type="project" value="UniProtKB-KW"/>
</dbReference>
<dbReference type="SMART" id="SM00936">
    <property type="entry name" value="PBP5_C"/>
    <property type="match status" value="1"/>
</dbReference>
<dbReference type="Pfam" id="PF07943">
    <property type="entry name" value="PBP5_C"/>
    <property type="match status" value="1"/>
</dbReference>
<evidence type="ECO:0000256" key="16">
    <source>
        <dbReference type="SAM" id="SignalP"/>
    </source>
</evidence>
<accession>F5RG26</accession>
<protein>
    <recommendedName>
        <fullName evidence="4">serine-type D-Ala-D-Ala carboxypeptidase</fullName>
        <ecNumber evidence="4">3.4.16.4</ecNumber>
    </recommendedName>
</protein>
<name>F5RG26_METUF</name>
<dbReference type="SUPFAM" id="SSF56601">
    <property type="entry name" value="beta-lactamase/transpeptidase-like"/>
    <property type="match status" value="1"/>
</dbReference>
<evidence type="ECO:0000256" key="1">
    <source>
        <dbReference type="ARBA" id="ARBA00003217"/>
    </source>
</evidence>
<evidence type="ECO:0000256" key="7">
    <source>
        <dbReference type="ARBA" id="ARBA00022729"/>
    </source>
</evidence>
<keyword evidence="6" id="KW-0645">Protease</keyword>
<dbReference type="PRINTS" id="PR00725">
    <property type="entry name" value="DADACBPTASE1"/>
</dbReference>
<keyword evidence="8" id="KW-0378">Hydrolase</keyword>
<organism evidence="18 19">
    <name type="scientific">Methyloversatilis universalis (strain ATCC BAA-1314 / DSM 25237 / JCM 13912 / CCUG 52030 / FAM5)</name>
    <dbReference type="NCBI Taxonomy" id="1000565"/>
    <lineage>
        <taxon>Bacteria</taxon>
        <taxon>Pseudomonadati</taxon>
        <taxon>Pseudomonadota</taxon>
        <taxon>Betaproteobacteria</taxon>
        <taxon>Nitrosomonadales</taxon>
        <taxon>Sterolibacteriaceae</taxon>
        <taxon>Methyloversatilis</taxon>
    </lineage>
</organism>
<dbReference type="SUPFAM" id="SSF69189">
    <property type="entry name" value="Penicillin-binding protein associated domain"/>
    <property type="match status" value="1"/>
</dbReference>
<feature type="active site" description="Acyl-ester intermediate" evidence="13">
    <location>
        <position position="59"/>
    </location>
</feature>
<comment type="pathway">
    <text evidence="2">Cell wall biogenesis; peptidoglycan biosynthesis.</text>
</comment>
<feature type="active site" description="Proton acceptor" evidence="13">
    <location>
        <position position="62"/>
    </location>
</feature>
<dbReference type="Gene3D" id="3.40.710.10">
    <property type="entry name" value="DD-peptidase/beta-lactamase superfamily"/>
    <property type="match status" value="1"/>
</dbReference>
<dbReference type="GO" id="GO:0008360">
    <property type="term" value="P:regulation of cell shape"/>
    <property type="evidence" value="ECO:0007669"/>
    <property type="project" value="UniProtKB-KW"/>
</dbReference>
<evidence type="ECO:0000256" key="2">
    <source>
        <dbReference type="ARBA" id="ARBA00004752"/>
    </source>
</evidence>
<dbReference type="RefSeq" id="WP_008063829.1">
    <property type="nucleotide sequence ID" value="NZ_AFHG01000057.1"/>
</dbReference>
<gene>
    <name evidence="18" type="ORF">METUNv1_03421</name>
</gene>
<dbReference type="Gene3D" id="2.60.410.10">
    <property type="entry name" value="D-Ala-D-Ala carboxypeptidase, C-terminal domain"/>
    <property type="match status" value="1"/>
</dbReference>
<keyword evidence="18" id="KW-0472">Membrane</keyword>
<evidence type="ECO:0000256" key="10">
    <source>
        <dbReference type="ARBA" id="ARBA00022984"/>
    </source>
</evidence>
<dbReference type="InterPro" id="IPR018044">
    <property type="entry name" value="Peptidase_S11"/>
</dbReference>
<feature type="active site" evidence="13">
    <location>
        <position position="119"/>
    </location>
</feature>
<feature type="binding site" evidence="14">
    <location>
        <position position="221"/>
    </location>
    <ligand>
        <name>substrate</name>
    </ligand>
</feature>
<dbReference type="AlphaFoldDB" id="F5RG26"/>
<evidence type="ECO:0000256" key="15">
    <source>
        <dbReference type="RuleBase" id="RU004016"/>
    </source>
</evidence>
<dbReference type="GO" id="GO:0009252">
    <property type="term" value="P:peptidoglycan biosynthetic process"/>
    <property type="evidence" value="ECO:0007669"/>
    <property type="project" value="UniProtKB-UniPathway"/>
</dbReference>
<keyword evidence="9" id="KW-0133">Cell shape</keyword>
<comment type="similarity">
    <text evidence="3 15">Belongs to the peptidase S11 family.</text>
</comment>
<evidence type="ECO:0000256" key="13">
    <source>
        <dbReference type="PIRSR" id="PIRSR618044-1"/>
    </source>
</evidence>
<keyword evidence="11" id="KW-0961">Cell wall biogenesis/degradation</keyword>
<comment type="function">
    <text evidence="1">Removes C-terminal D-alanyl residues from sugar-peptide cell wall precursors.</text>
</comment>
<dbReference type="UniPathway" id="UPA00219"/>
<dbReference type="eggNOG" id="COG1686">
    <property type="taxonomic scope" value="Bacteria"/>
</dbReference>
<proteinExistence type="inferred from homology"/>
<evidence type="ECO:0000256" key="6">
    <source>
        <dbReference type="ARBA" id="ARBA00022670"/>
    </source>
</evidence>
<dbReference type="PANTHER" id="PTHR21581">
    <property type="entry name" value="D-ALANYL-D-ALANINE CARBOXYPEPTIDASE"/>
    <property type="match status" value="1"/>
</dbReference>
<evidence type="ECO:0000256" key="5">
    <source>
        <dbReference type="ARBA" id="ARBA00022645"/>
    </source>
</evidence>
<dbReference type="InterPro" id="IPR015956">
    <property type="entry name" value="Peniciliin-bd_prot_C_sf"/>
</dbReference>
<comment type="caution">
    <text evidence="18">The sequence shown here is derived from an EMBL/GenBank/DDBJ whole genome shotgun (WGS) entry which is preliminary data.</text>
</comment>
<dbReference type="GO" id="GO:0071555">
    <property type="term" value="P:cell wall organization"/>
    <property type="evidence" value="ECO:0007669"/>
    <property type="project" value="UniProtKB-KW"/>
</dbReference>
<evidence type="ECO:0000256" key="12">
    <source>
        <dbReference type="ARBA" id="ARBA00034000"/>
    </source>
</evidence>
<keyword evidence="18" id="KW-0812">Transmembrane</keyword>
<evidence type="ECO:0000313" key="19">
    <source>
        <dbReference type="Proteomes" id="UP000005019"/>
    </source>
</evidence>
<feature type="domain" description="Peptidase S11 D-Ala-D-Ala carboxypeptidase A C-terminal" evidence="17">
    <location>
        <begin position="271"/>
        <end position="361"/>
    </location>
</feature>
<dbReference type="InterPro" id="IPR037167">
    <property type="entry name" value="Peptidase_S11_C_sf"/>
</dbReference>
<feature type="signal peptide" evidence="16">
    <location>
        <begin position="1"/>
        <end position="22"/>
    </location>
</feature>
<keyword evidence="5" id="KW-0121">Carboxypeptidase</keyword>
<evidence type="ECO:0000256" key="4">
    <source>
        <dbReference type="ARBA" id="ARBA00012448"/>
    </source>
</evidence>
<dbReference type="InterPro" id="IPR012338">
    <property type="entry name" value="Beta-lactam/transpept-like"/>
</dbReference>
<keyword evidence="7 16" id="KW-0732">Signal</keyword>
<evidence type="ECO:0000256" key="14">
    <source>
        <dbReference type="PIRSR" id="PIRSR618044-2"/>
    </source>
</evidence>
<evidence type="ECO:0000256" key="3">
    <source>
        <dbReference type="ARBA" id="ARBA00007164"/>
    </source>
</evidence>
<dbReference type="STRING" id="1000565.METUNv1_03421"/>
<evidence type="ECO:0000256" key="8">
    <source>
        <dbReference type="ARBA" id="ARBA00022801"/>
    </source>
</evidence>
<comment type="catalytic activity">
    <reaction evidence="12">
        <text>Preferential cleavage: (Ac)2-L-Lys-D-Ala-|-D-Ala. Also transpeptidation of peptidyl-alanyl moieties that are N-acyl substituents of D-alanine.</text>
        <dbReference type="EC" id="3.4.16.4"/>
    </reaction>
</comment>
<evidence type="ECO:0000313" key="18">
    <source>
        <dbReference type="EMBL" id="EGK70514.1"/>
    </source>
</evidence>
<evidence type="ECO:0000259" key="17">
    <source>
        <dbReference type="SMART" id="SM00936"/>
    </source>
</evidence>
<dbReference type="InterPro" id="IPR001967">
    <property type="entry name" value="Peptidase_S11_N"/>
</dbReference>
<keyword evidence="19" id="KW-1185">Reference proteome</keyword>
<dbReference type="EMBL" id="AFHG01000057">
    <property type="protein sequence ID" value="EGK70514.1"/>
    <property type="molecule type" value="Genomic_DNA"/>
</dbReference>
<reference evidence="18 19" key="1">
    <citation type="journal article" date="2011" name="J. Bacteriol.">
        <title>Genome sequence of Methyloversatilis universalis FAM5T, a methylotrophic representative of the order Rhodocyclales.</title>
        <authorList>
            <person name="Kittichotirat W."/>
            <person name="Good N.M."/>
            <person name="Hall R."/>
            <person name="Bringel F."/>
            <person name="Lajus A."/>
            <person name="Medigue C."/>
            <person name="Smalley N.E."/>
            <person name="Beck D."/>
            <person name="Bumgarner R."/>
            <person name="Vuilleumier S."/>
            <person name="Kalyuzhnaya M.G."/>
        </authorList>
    </citation>
    <scope>NUCLEOTIDE SEQUENCE [LARGE SCALE GENOMIC DNA]</scope>
    <source>
        <strain evidence="19">ATCC BAA-1314 / JCM 13912 / FAM5</strain>
    </source>
</reference>
<dbReference type="Pfam" id="PF00768">
    <property type="entry name" value="Peptidase_S11"/>
    <property type="match status" value="1"/>
</dbReference>
<dbReference type="InterPro" id="IPR012907">
    <property type="entry name" value="Peptidase_S11_C"/>
</dbReference>
<sequence>MLKLLRCTALLVSALLPLTASADLIPPPQPDARAWLLIDHESGAVLAQSRPDEKVEPASLTKLMTAYLTFKSLKNGQLKANQTVPVSVAAWKTGGSKMFIAPDKPVTVDELIRGMIIQSGNDACVALAEAIAGSEAAFAQMMNAEAKRLGMAGTQYRNSTGLTEDGHYTTARDLAILARALITDFPEYYPLYSTLDYTYNGIKQGNRNRLLTMDRSVDGMKTGHTDAAGWCLVSSARRDGRRIVSVLLGAPNEKGRIESSATLLNYGYNAWENARLALAEEVLETPAVYKGAAASVQVGPAHDAVVTVPRGQAGKVTREIIVDKPVIAPVAAGQKLGTLKVAIDGKPAGEYPLVAKVAVEEGGFFRRIWDTIRLWFGI</sequence>